<dbReference type="SUPFAM" id="SSF54106">
    <property type="entry name" value="LysM domain"/>
    <property type="match status" value="2"/>
</dbReference>
<evidence type="ECO:0000256" key="1">
    <source>
        <dbReference type="SAM" id="Phobius"/>
    </source>
</evidence>
<feature type="domain" description="LysM" evidence="2">
    <location>
        <begin position="226"/>
        <end position="270"/>
    </location>
</feature>
<feature type="domain" description="LysM" evidence="2">
    <location>
        <begin position="174"/>
        <end position="220"/>
    </location>
</feature>
<dbReference type="SMART" id="SM00257">
    <property type="entry name" value="LysM"/>
    <property type="match status" value="2"/>
</dbReference>
<dbReference type="PANTHER" id="PTHR21666:SF270">
    <property type="entry name" value="MUREIN HYDROLASE ACTIVATOR ENVC"/>
    <property type="match status" value="1"/>
</dbReference>
<dbReference type="InterPro" id="IPR011055">
    <property type="entry name" value="Dup_hybrid_motif"/>
</dbReference>
<dbReference type="InterPro" id="IPR018392">
    <property type="entry name" value="LysM"/>
</dbReference>
<gene>
    <name evidence="3" type="ORF">COW24_06095</name>
</gene>
<keyword evidence="1" id="KW-1133">Transmembrane helix</keyword>
<dbReference type="InterPro" id="IPR036779">
    <property type="entry name" value="LysM_dom_sf"/>
</dbReference>
<comment type="caution">
    <text evidence="3">The sequence shown here is derived from an EMBL/GenBank/DDBJ whole genome shotgun (WGS) entry which is preliminary data.</text>
</comment>
<dbReference type="CDD" id="cd00118">
    <property type="entry name" value="LysM"/>
    <property type="match status" value="2"/>
</dbReference>
<reference evidence="3 4" key="1">
    <citation type="submission" date="2017-09" db="EMBL/GenBank/DDBJ databases">
        <title>Depth-based differentiation of microbial function through sediment-hosted aquifers and enrichment of novel symbionts in the deep terrestrial subsurface.</title>
        <authorList>
            <person name="Probst A.J."/>
            <person name="Ladd B."/>
            <person name="Jarett J.K."/>
            <person name="Geller-Mcgrath D.E."/>
            <person name="Sieber C.M."/>
            <person name="Emerson J.B."/>
            <person name="Anantharaman K."/>
            <person name="Thomas B.C."/>
            <person name="Malmstrom R."/>
            <person name="Stieglmeier M."/>
            <person name="Klingl A."/>
            <person name="Woyke T."/>
            <person name="Ryan C.M."/>
            <person name="Banfield J.F."/>
        </authorList>
    </citation>
    <scope>NUCLEOTIDE SEQUENCE [LARGE SCALE GENOMIC DNA]</scope>
    <source>
        <strain evidence="3">CG15_BIG_FIL_POST_REV_8_21_14_020_45_12</strain>
    </source>
</reference>
<dbReference type="GO" id="GO:0004222">
    <property type="term" value="F:metalloendopeptidase activity"/>
    <property type="evidence" value="ECO:0007669"/>
    <property type="project" value="TreeGrafter"/>
</dbReference>
<dbReference type="PROSITE" id="PS51782">
    <property type="entry name" value="LYSM"/>
    <property type="match status" value="2"/>
</dbReference>
<feature type="transmembrane region" description="Helical" evidence="1">
    <location>
        <begin position="12"/>
        <end position="36"/>
    </location>
</feature>
<dbReference type="CDD" id="cd12797">
    <property type="entry name" value="M23_peptidase"/>
    <property type="match status" value="1"/>
</dbReference>
<dbReference type="Gene3D" id="2.70.70.10">
    <property type="entry name" value="Glucose Permease (Domain IIA)"/>
    <property type="match status" value="1"/>
</dbReference>
<keyword evidence="1" id="KW-0812">Transmembrane</keyword>
<evidence type="ECO:0000259" key="2">
    <source>
        <dbReference type="PROSITE" id="PS51782"/>
    </source>
</evidence>
<dbReference type="Gene3D" id="3.10.350.10">
    <property type="entry name" value="LysM domain"/>
    <property type="match status" value="2"/>
</dbReference>
<dbReference type="SUPFAM" id="SSF51261">
    <property type="entry name" value="Duplicated hybrid motif"/>
    <property type="match status" value="1"/>
</dbReference>
<dbReference type="Pfam" id="PF01476">
    <property type="entry name" value="LysM"/>
    <property type="match status" value="2"/>
</dbReference>
<dbReference type="PANTHER" id="PTHR21666">
    <property type="entry name" value="PEPTIDASE-RELATED"/>
    <property type="match status" value="1"/>
</dbReference>
<keyword evidence="1" id="KW-0472">Membrane</keyword>
<dbReference type="InterPro" id="IPR050570">
    <property type="entry name" value="Cell_wall_metabolism_enzyme"/>
</dbReference>
<sequence length="427" mass="45910">MNLVWPLVRRGLIIVLVLPALFIWQKLFKPLTVVFYKALLVVRARSKSFFHAEHKLLAIVTHRFAIHAVVGTMTLTVVLVNVRQAGAVRSEDFADGSLVASVFSKEELTVITADSVRQAQVRYVDVSAAVSKQDGISRSADVGDNGSFFAEQGGAFVSTSTIGGVRGTTREDIQKYVVQEGDTISTIADKYGVSTKTVMWSNNLTDDQAKRVRTGDTLWILPVTGVAHNVKSGETVSSIAQKYNASEDKIIEFNNLLGAEDLIAGVEIIVPDGEQPAPPPPTPTTTRVATFQQVFTQSGGTPAANAAVSGTKLQWPTTTHRISQYYGYRHTGIDVDGEFGDAIYAAEGGTVRSAGWYSGYGLQVVIDHGGGLTTRYAHLQKVFVSAGQSVGRGQTLGEEGSTGNSTGSHLHFEVMVNGGFTNPFGYY</sequence>
<organism evidence="3 4">
    <name type="scientific">Candidatus Kerfeldbacteria bacterium CG15_BIG_FIL_POST_REV_8_21_14_020_45_12</name>
    <dbReference type="NCBI Taxonomy" id="2014247"/>
    <lineage>
        <taxon>Bacteria</taxon>
        <taxon>Candidatus Kerfeldiibacteriota</taxon>
    </lineage>
</organism>
<proteinExistence type="predicted"/>
<evidence type="ECO:0000313" key="3">
    <source>
        <dbReference type="EMBL" id="PIW36296.1"/>
    </source>
</evidence>
<evidence type="ECO:0000313" key="4">
    <source>
        <dbReference type="Proteomes" id="UP000230292"/>
    </source>
</evidence>
<dbReference type="Proteomes" id="UP000230292">
    <property type="component" value="Unassembled WGS sequence"/>
</dbReference>
<dbReference type="InterPro" id="IPR016047">
    <property type="entry name" value="M23ase_b-sheet_dom"/>
</dbReference>
<dbReference type="Pfam" id="PF01551">
    <property type="entry name" value="Peptidase_M23"/>
    <property type="match status" value="1"/>
</dbReference>
<accession>A0A2M7H240</accession>
<protein>
    <recommendedName>
        <fullName evidence="2">LysM domain-containing protein</fullName>
    </recommendedName>
</protein>
<name>A0A2M7H240_9BACT</name>
<dbReference type="AlphaFoldDB" id="A0A2M7H240"/>
<dbReference type="EMBL" id="PFGC01000063">
    <property type="protein sequence ID" value="PIW36296.1"/>
    <property type="molecule type" value="Genomic_DNA"/>
</dbReference>